<sequence>MKRFLSLFLIVFLLAACGDNQEKANSAENDSSDNSNEESQSTDSNLVNTEEVVEGKWIGQSGAISNGDDMVLTEPIHYDSSKTYTMNKTSYVTYLKDDEVIESLLYSEGAPEITLESVEEANKIRISMKKNKLIDFVLTEE</sequence>
<reference evidence="5" key="2">
    <citation type="submission" date="2015-04" db="EMBL/GenBank/DDBJ databases">
        <title>Complete genome sequence of Salinicoccus halodurans strain H3B36, isolated from the Qaidam basin of China.</title>
        <authorList>
            <person name="Ma Y."/>
            <person name="Jiang K."/>
            <person name="Xue Y."/>
        </authorList>
    </citation>
    <scope>NUCLEOTIDE SEQUENCE [LARGE SCALE GENOMIC DNA]</scope>
    <source>
        <strain evidence="5">H3B36</strain>
    </source>
</reference>
<feature type="chain" id="PRO_5044280442" description="Lipocalin-like domain-containing protein" evidence="2">
    <location>
        <begin position="19"/>
        <end position="141"/>
    </location>
</feature>
<dbReference type="Proteomes" id="UP000034029">
    <property type="component" value="Chromosome"/>
</dbReference>
<dbReference type="Proteomes" id="UP000183090">
    <property type="component" value="Unassembled WGS sequence"/>
</dbReference>
<dbReference type="RefSeq" id="WP_046789617.1">
    <property type="nucleotide sequence ID" value="NZ_CP011366.1"/>
</dbReference>
<dbReference type="AlphaFoldDB" id="A0A0F7HIS5"/>
<dbReference type="KEGG" id="shv:AAT16_03855"/>
<keyword evidence="5" id="KW-1185">Reference proteome</keyword>
<keyword evidence="2" id="KW-0732">Signal</keyword>
<accession>A0A0F7HIS5</accession>
<organism evidence="4 6">
    <name type="scientific">Salinicoccus halodurans</name>
    <dbReference type="NCBI Taxonomy" id="407035"/>
    <lineage>
        <taxon>Bacteria</taxon>
        <taxon>Bacillati</taxon>
        <taxon>Bacillota</taxon>
        <taxon>Bacilli</taxon>
        <taxon>Bacillales</taxon>
        <taxon>Staphylococcaceae</taxon>
        <taxon>Salinicoccus</taxon>
    </lineage>
</organism>
<evidence type="ECO:0000256" key="1">
    <source>
        <dbReference type="SAM" id="MobiDB-lite"/>
    </source>
</evidence>
<feature type="compositionally biased region" description="Low complexity" evidence="1">
    <location>
        <begin position="26"/>
        <end position="45"/>
    </location>
</feature>
<gene>
    <name evidence="3" type="ORF">AAT16_03855</name>
    <name evidence="4" type="ORF">SAMN05216235_0006</name>
</gene>
<reference evidence="4 6" key="3">
    <citation type="submission" date="2016-10" db="EMBL/GenBank/DDBJ databases">
        <authorList>
            <person name="Varghese N."/>
            <person name="Submissions S."/>
        </authorList>
    </citation>
    <scope>NUCLEOTIDE SEQUENCE [LARGE SCALE GENOMIC DNA]</scope>
    <source>
        <strain evidence="4 6">CGMCC 1.6501</strain>
    </source>
</reference>
<dbReference type="EMBL" id="FOTB01000001">
    <property type="protein sequence ID" value="SFK50341.1"/>
    <property type="molecule type" value="Genomic_DNA"/>
</dbReference>
<evidence type="ECO:0000313" key="3">
    <source>
        <dbReference type="EMBL" id="AKG73427.1"/>
    </source>
</evidence>
<dbReference type="EMBL" id="CP011366">
    <property type="protein sequence ID" value="AKG73427.1"/>
    <property type="molecule type" value="Genomic_DNA"/>
</dbReference>
<evidence type="ECO:0000313" key="6">
    <source>
        <dbReference type="Proteomes" id="UP000183090"/>
    </source>
</evidence>
<name>A0A0F7HIS5_9STAP</name>
<reference evidence="3 5" key="1">
    <citation type="journal article" date="2015" name="Int. J. Syst. Evol. Microbiol.">
        <title>Complete genome sequence of Salinicoccus halodurans H3B36, isolated from the Qaidam Basin in China.</title>
        <authorList>
            <person name="Jiang K."/>
            <person name="Xue Y."/>
            <person name="Ma Y."/>
        </authorList>
    </citation>
    <scope>NUCLEOTIDE SEQUENCE [LARGE SCALE GENOMIC DNA]</scope>
    <source>
        <strain evidence="3 5">H3B36</strain>
    </source>
</reference>
<proteinExistence type="predicted"/>
<evidence type="ECO:0000256" key="2">
    <source>
        <dbReference type="SAM" id="SignalP"/>
    </source>
</evidence>
<evidence type="ECO:0000313" key="4">
    <source>
        <dbReference type="EMBL" id="SFK50341.1"/>
    </source>
</evidence>
<feature type="region of interest" description="Disordered" evidence="1">
    <location>
        <begin position="23"/>
        <end position="48"/>
    </location>
</feature>
<evidence type="ECO:0000313" key="5">
    <source>
        <dbReference type="Proteomes" id="UP000034029"/>
    </source>
</evidence>
<dbReference type="PROSITE" id="PS51257">
    <property type="entry name" value="PROKAR_LIPOPROTEIN"/>
    <property type="match status" value="1"/>
</dbReference>
<protein>
    <recommendedName>
        <fullName evidence="7">Lipocalin-like domain-containing protein</fullName>
    </recommendedName>
</protein>
<evidence type="ECO:0008006" key="7">
    <source>
        <dbReference type="Google" id="ProtNLM"/>
    </source>
</evidence>
<feature type="signal peptide" evidence="2">
    <location>
        <begin position="1"/>
        <end position="18"/>
    </location>
</feature>